<keyword evidence="12" id="KW-1185">Reference proteome</keyword>
<name>A0A6N8GGE7_9MICC</name>
<comment type="cofactor">
    <cofactor evidence="1">
        <name>Mn(2+)</name>
        <dbReference type="ChEBI" id="CHEBI:29035"/>
    </cofactor>
</comment>
<dbReference type="EMBL" id="WOGU01000002">
    <property type="protein sequence ID" value="MUN62236.1"/>
    <property type="molecule type" value="Genomic_DNA"/>
</dbReference>
<evidence type="ECO:0000256" key="7">
    <source>
        <dbReference type="ARBA" id="ARBA00023027"/>
    </source>
</evidence>
<dbReference type="PROSITE" id="PS00470">
    <property type="entry name" value="IDH_IMDH"/>
    <property type="match status" value="1"/>
</dbReference>
<accession>A0A6N8GGE7</accession>
<evidence type="ECO:0000259" key="10">
    <source>
        <dbReference type="SMART" id="SM01329"/>
    </source>
</evidence>
<keyword evidence="8" id="KW-0464">Manganese</keyword>
<keyword evidence="5" id="KW-0479">Metal-binding</keyword>
<dbReference type="RefSeq" id="WP_156267212.1">
    <property type="nucleotide sequence ID" value="NZ_WOGU01000002.1"/>
</dbReference>
<organism evidence="11 12">
    <name type="scientific">Kocuria sediminis</name>
    <dbReference type="NCBI Taxonomy" id="1038857"/>
    <lineage>
        <taxon>Bacteria</taxon>
        <taxon>Bacillati</taxon>
        <taxon>Actinomycetota</taxon>
        <taxon>Actinomycetes</taxon>
        <taxon>Micrococcales</taxon>
        <taxon>Micrococcaceae</taxon>
        <taxon>Kocuria</taxon>
    </lineage>
</organism>
<dbReference type="AlphaFoldDB" id="A0A6N8GGE7"/>
<dbReference type="Gene3D" id="3.40.718.10">
    <property type="entry name" value="Isopropylmalate Dehydrogenase"/>
    <property type="match status" value="1"/>
</dbReference>
<dbReference type="PANTHER" id="PTHR43275:SF1">
    <property type="entry name" value="D-MALATE DEHYDROGENASE [DECARBOXYLATING]"/>
    <property type="match status" value="1"/>
</dbReference>
<dbReference type="InterPro" id="IPR019818">
    <property type="entry name" value="IsoCit/isopropylmalate_DH_CS"/>
</dbReference>
<dbReference type="NCBIfam" id="TIGR02089">
    <property type="entry name" value="TTC"/>
    <property type="match status" value="1"/>
</dbReference>
<evidence type="ECO:0000256" key="5">
    <source>
        <dbReference type="ARBA" id="ARBA00022723"/>
    </source>
</evidence>
<evidence type="ECO:0000256" key="1">
    <source>
        <dbReference type="ARBA" id="ARBA00001936"/>
    </source>
</evidence>
<comment type="catalytic activity">
    <reaction evidence="9">
        <text>(R)-malate + NAD(+) = pyruvate + CO2 + NADH</text>
        <dbReference type="Rhea" id="RHEA:18365"/>
        <dbReference type="ChEBI" id="CHEBI:15361"/>
        <dbReference type="ChEBI" id="CHEBI:15588"/>
        <dbReference type="ChEBI" id="CHEBI:16526"/>
        <dbReference type="ChEBI" id="CHEBI:57540"/>
        <dbReference type="ChEBI" id="CHEBI:57945"/>
        <dbReference type="EC" id="1.1.1.83"/>
    </reaction>
</comment>
<evidence type="ECO:0000313" key="12">
    <source>
        <dbReference type="Proteomes" id="UP000436989"/>
    </source>
</evidence>
<evidence type="ECO:0000256" key="4">
    <source>
        <dbReference type="ARBA" id="ARBA00013126"/>
    </source>
</evidence>
<dbReference type="Proteomes" id="UP000436989">
    <property type="component" value="Unassembled WGS sequence"/>
</dbReference>
<dbReference type="GO" id="GO:0000287">
    <property type="term" value="F:magnesium ion binding"/>
    <property type="evidence" value="ECO:0007669"/>
    <property type="project" value="InterPro"/>
</dbReference>
<dbReference type="InterPro" id="IPR024084">
    <property type="entry name" value="IsoPropMal-DH-like_dom"/>
</dbReference>
<evidence type="ECO:0000256" key="6">
    <source>
        <dbReference type="ARBA" id="ARBA00023002"/>
    </source>
</evidence>
<gene>
    <name evidence="11" type="ORF">GMA12_03610</name>
</gene>
<dbReference type="GO" id="GO:0046553">
    <property type="term" value="F:D-malate dehydrogenase (decarboxylating) (NAD+) activity"/>
    <property type="evidence" value="ECO:0007669"/>
    <property type="project" value="UniProtKB-EC"/>
</dbReference>
<dbReference type="Pfam" id="PF00180">
    <property type="entry name" value="Iso_dh"/>
    <property type="match status" value="1"/>
</dbReference>
<proteinExistence type="inferred from homology"/>
<evidence type="ECO:0000256" key="9">
    <source>
        <dbReference type="ARBA" id="ARBA00049301"/>
    </source>
</evidence>
<sequence>MAEHQVFTIASIPADGVGQEVVAAGRTVLDALAEQSKGAFSFEWTEFPWGSAYYAEHGVLMPADGLETLKPFDAIYFGAVGWENVPDHVSLWGLRLNITQNFDQWANIRPVKFLPGVQSPLRKADDTELDWVVVRENSEGEYAGLGGRNLAGRGPGNEVAVQSSLFTEKGCERIIRFAFDLARTRTVRKVSSVTKSNAQQYGMVLWDEVFARVAGDYPDVQTESVLVDAMSAKFVLHPEDLSVVVASNLNADILSDLGSALAGSLGLAASANLNPERRFPSMFEPVHGSAPDIAGQGIANPIGAIASAALMLDHFGLHAEARRLEAAIEATTAAGHLTRDIGGTADTNEITEAIVEALAASLTSA</sequence>
<reference evidence="11 12" key="1">
    <citation type="submission" date="2019-12" db="EMBL/GenBank/DDBJ databases">
        <authorList>
            <person name="Shi Y."/>
        </authorList>
    </citation>
    <scope>NUCLEOTIDE SEQUENCE [LARGE SCALE GENOMIC DNA]</scope>
    <source>
        <strain evidence="11 12">JCM 17929</strain>
    </source>
</reference>
<evidence type="ECO:0000256" key="8">
    <source>
        <dbReference type="ARBA" id="ARBA00023211"/>
    </source>
</evidence>
<keyword evidence="6 11" id="KW-0560">Oxidoreductase</keyword>
<dbReference type="EC" id="1.1.1.83" evidence="4"/>
<dbReference type="InterPro" id="IPR050501">
    <property type="entry name" value="ICDH/IPMDH"/>
</dbReference>
<dbReference type="SMART" id="SM01329">
    <property type="entry name" value="Iso_dh"/>
    <property type="match status" value="1"/>
</dbReference>
<evidence type="ECO:0000256" key="2">
    <source>
        <dbReference type="ARBA" id="ARBA00001946"/>
    </source>
</evidence>
<dbReference type="GO" id="GO:0051287">
    <property type="term" value="F:NAD binding"/>
    <property type="evidence" value="ECO:0007669"/>
    <property type="project" value="InterPro"/>
</dbReference>
<dbReference type="InterPro" id="IPR011829">
    <property type="entry name" value="TTC_DH"/>
</dbReference>
<dbReference type="PANTHER" id="PTHR43275">
    <property type="entry name" value="D-MALATE DEHYDROGENASE [DECARBOXYLATING]"/>
    <property type="match status" value="1"/>
</dbReference>
<comment type="similarity">
    <text evidence="3">Belongs to the isocitrate and isopropylmalate dehydrogenases family.</text>
</comment>
<evidence type="ECO:0000256" key="3">
    <source>
        <dbReference type="ARBA" id="ARBA00007769"/>
    </source>
</evidence>
<evidence type="ECO:0000313" key="11">
    <source>
        <dbReference type="EMBL" id="MUN62236.1"/>
    </source>
</evidence>
<comment type="caution">
    <text evidence="11">The sequence shown here is derived from an EMBL/GenBank/DDBJ whole genome shotgun (WGS) entry which is preliminary data.</text>
</comment>
<dbReference type="SUPFAM" id="SSF53659">
    <property type="entry name" value="Isocitrate/Isopropylmalate dehydrogenase-like"/>
    <property type="match status" value="1"/>
</dbReference>
<keyword evidence="7" id="KW-0520">NAD</keyword>
<comment type="cofactor">
    <cofactor evidence="2">
        <name>Mg(2+)</name>
        <dbReference type="ChEBI" id="CHEBI:18420"/>
    </cofactor>
</comment>
<feature type="domain" description="Isopropylmalate dehydrogenase-like" evidence="10">
    <location>
        <begin position="8"/>
        <end position="354"/>
    </location>
</feature>
<protein>
    <recommendedName>
        <fullName evidence="4">D-malate dehydrogenase (decarboxylating)</fullName>
        <ecNumber evidence="4">1.1.1.83</ecNumber>
    </recommendedName>
</protein>